<reference evidence="3 4" key="1">
    <citation type="journal article" date="2013" name="Nat. Genet.">
        <title>The genome of the hydatid tapeworm Echinococcus granulosus.</title>
        <authorList>
            <person name="Zheng H."/>
            <person name="Zhang W."/>
            <person name="Zhang L."/>
            <person name="Zhang Z."/>
            <person name="Li J."/>
            <person name="Lu G."/>
            <person name="Zhu Y."/>
            <person name="Wang Y."/>
            <person name="Huang Y."/>
            <person name="Liu J."/>
            <person name="Kang H."/>
            <person name="Chen J."/>
            <person name="Wang L."/>
            <person name="Chen A."/>
            <person name="Yu S."/>
            <person name="Gao Z."/>
            <person name="Jin L."/>
            <person name="Gu W."/>
            <person name="Wang Z."/>
            <person name="Zhao L."/>
            <person name="Shi B."/>
            <person name="Wen H."/>
            <person name="Lin R."/>
            <person name="Jones M.K."/>
            <person name="Brejova B."/>
            <person name="Vinar T."/>
            <person name="Zhao G."/>
            <person name="McManus D.P."/>
            <person name="Chen Z."/>
            <person name="Zhou Y."/>
            <person name="Wang S."/>
        </authorList>
    </citation>
    <scope>NUCLEOTIDE SEQUENCE [LARGE SCALE GENOMIC DNA]</scope>
</reference>
<dbReference type="AlphaFoldDB" id="W6UJQ1"/>
<evidence type="ECO:0000313" key="4">
    <source>
        <dbReference type="Proteomes" id="UP000019149"/>
    </source>
</evidence>
<organism evidence="3 4">
    <name type="scientific">Echinococcus granulosus</name>
    <name type="common">Hydatid tapeworm</name>
    <dbReference type="NCBI Taxonomy" id="6210"/>
    <lineage>
        <taxon>Eukaryota</taxon>
        <taxon>Metazoa</taxon>
        <taxon>Spiralia</taxon>
        <taxon>Lophotrochozoa</taxon>
        <taxon>Platyhelminthes</taxon>
        <taxon>Cestoda</taxon>
        <taxon>Eucestoda</taxon>
        <taxon>Cyclophyllidea</taxon>
        <taxon>Taeniidae</taxon>
        <taxon>Echinococcus</taxon>
        <taxon>Echinococcus granulosus group</taxon>
    </lineage>
</organism>
<keyword evidence="2" id="KW-1133">Transmembrane helix</keyword>
<proteinExistence type="predicted"/>
<name>W6UJQ1_ECHGR</name>
<feature type="region of interest" description="Disordered" evidence="1">
    <location>
        <begin position="1"/>
        <end position="20"/>
    </location>
</feature>
<keyword evidence="2" id="KW-0472">Membrane</keyword>
<keyword evidence="4" id="KW-1185">Reference proteome</keyword>
<dbReference type="Proteomes" id="UP000019149">
    <property type="component" value="Unassembled WGS sequence"/>
</dbReference>
<feature type="transmembrane region" description="Helical" evidence="2">
    <location>
        <begin position="82"/>
        <end position="98"/>
    </location>
</feature>
<feature type="transmembrane region" description="Helical" evidence="2">
    <location>
        <begin position="133"/>
        <end position="150"/>
    </location>
</feature>
<gene>
    <name evidence="3" type="ORF">EGR_03847</name>
</gene>
<comment type="caution">
    <text evidence="3">The sequence shown here is derived from an EMBL/GenBank/DDBJ whole genome shotgun (WGS) entry which is preliminary data.</text>
</comment>
<dbReference type="RefSeq" id="XP_024352557.1">
    <property type="nucleotide sequence ID" value="XM_024493096.1"/>
</dbReference>
<dbReference type="CTD" id="36339562"/>
<evidence type="ECO:0000256" key="2">
    <source>
        <dbReference type="SAM" id="Phobius"/>
    </source>
</evidence>
<dbReference type="KEGG" id="egl:EGR_03847"/>
<protein>
    <submittedName>
        <fullName evidence="3">Uncharacterized protein</fullName>
    </submittedName>
</protein>
<dbReference type="EMBL" id="APAU02000021">
    <property type="protein sequence ID" value="EUB61361.1"/>
    <property type="molecule type" value="Genomic_DNA"/>
</dbReference>
<sequence>MAFKMLDKPVSSLPSNKKVTPTDLTTDNHITLKQISYKFLRSSLGAVTSKKTLLVCIVWPGPSSGQKQTSVKSFCCIQREKLRFLLFISGLLFCFLMQKQPFDSRGTAFAYFYSPIYSTKEKGYVMKHLKWDLFILTFPAVACLIVAAKLDNKETVRRFEKNHKTFFVKFIQLPISCLSAVLSSKQFLFKYVII</sequence>
<dbReference type="GeneID" id="36339562"/>
<keyword evidence="2" id="KW-0812">Transmembrane</keyword>
<evidence type="ECO:0000313" key="3">
    <source>
        <dbReference type="EMBL" id="EUB61361.1"/>
    </source>
</evidence>
<evidence type="ECO:0000256" key="1">
    <source>
        <dbReference type="SAM" id="MobiDB-lite"/>
    </source>
</evidence>
<accession>W6UJQ1</accession>